<evidence type="ECO:0000313" key="2">
    <source>
        <dbReference type="EMBL" id="CAD7651088.1"/>
    </source>
</evidence>
<dbReference type="InterPro" id="IPR033207">
    <property type="entry name" value="CCP110"/>
</dbReference>
<sequence length="145" mass="16595">PNAHKETQTDLKDIDPKASDRNKSASNNVSANHTIPSKSYISMMSDVSESENPSKSDLISNQSNDFSHLSDKTKNSFTRLPALVKGYLTRRLMKTEKVMQKIDTIREITQLLATYHNIPIRSRKISHEDINFHKRLIIQLQNSCR</sequence>
<organism evidence="2">
    <name type="scientific">Medioppia subpectinata</name>
    <dbReference type="NCBI Taxonomy" id="1979941"/>
    <lineage>
        <taxon>Eukaryota</taxon>
        <taxon>Metazoa</taxon>
        <taxon>Ecdysozoa</taxon>
        <taxon>Arthropoda</taxon>
        <taxon>Chelicerata</taxon>
        <taxon>Arachnida</taxon>
        <taxon>Acari</taxon>
        <taxon>Acariformes</taxon>
        <taxon>Sarcoptiformes</taxon>
        <taxon>Oribatida</taxon>
        <taxon>Brachypylina</taxon>
        <taxon>Oppioidea</taxon>
        <taxon>Oppiidae</taxon>
        <taxon>Medioppia</taxon>
    </lineage>
</organism>
<dbReference type="PANTHER" id="PTHR13594:SF1">
    <property type="entry name" value="CENTRIOLAR COILED-COIL PROTEIN OF 110 KDA"/>
    <property type="match status" value="1"/>
</dbReference>
<evidence type="ECO:0000256" key="1">
    <source>
        <dbReference type="SAM" id="MobiDB-lite"/>
    </source>
</evidence>
<dbReference type="EMBL" id="OC909961">
    <property type="protein sequence ID" value="CAD7651088.1"/>
    <property type="molecule type" value="Genomic_DNA"/>
</dbReference>
<reference evidence="2" key="1">
    <citation type="submission" date="2020-11" db="EMBL/GenBank/DDBJ databases">
        <authorList>
            <person name="Tran Van P."/>
        </authorList>
    </citation>
    <scope>NUCLEOTIDE SEQUENCE</scope>
</reference>
<dbReference type="OrthoDB" id="10028852at2759"/>
<dbReference type="GO" id="GO:0032465">
    <property type="term" value="P:regulation of cytokinesis"/>
    <property type="evidence" value="ECO:0007669"/>
    <property type="project" value="InterPro"/>
</dbReference>
<dbReference type="EMBL" id="CAJPIZ010055386">
    <property type="protein sequence ID" value="CAG2123228.1"/>
    <property type="molecule type" value="Genomic_DNA"/>
</dbReference>
<dbReference type="AlphaFoldDB" id="A0A7R9M0G8"/>
<accession>A0A7R9M0G8</accession>
<feature type="compositionally biased region" description="Basic and acidic residues" evidence="1">
    <location>
        <begin position="1"/>
        <end position="23"/>
    </location>
</feature>
<proteinExistence type="predicted"/>
<dbReference type="GO" id="GO:0005814">
    <property type="term" value="C:centriole"/>
    <property type="evidence" value="ECO:0007669"/>
    <property type="project" value="InterPro"/>
</dbReference>
<keyword evidence="3" id="KW-1185">Reference proteome</keyword>
<dbReference type="PROSITE" id="PS50096">
    <property type="entry name" value="IQ"/>
    <property type="match status" value="1"/>
</dbReference>
<feature type="compositionally biased region" description="Polar residues" evidence="1">
    <location>
        <begin position="24"/>
        <end position="67"/>
    </location>
</feature>
<dbReference type="PANTHER" id="PTHR13594">
    <property type="entry name" value="CENTRIOLAR COILED-COIL PROTEIN OF 110 KDA"/>
    <property type="match status" value="1"/>
</dbReference>
<feature type="non-terminal residue" evidence="2">
    <location>
        <position position="1"/>
    </location>
</feature>
<gene>
    <name evidence="2" type="ORF">OSB1V03_LOCUS23173</name>
</gene>
<protein>
    <submittedName>
        <fullName evidence="2">Uncharacterized protein</fullName>
    </submittedName>
</protein>
<name>A0A7R9M0G8_9ACAR</name>
<evidence type="ECO:0000313" key="3">
    <source>
        <dbReference type="Proteomes" id="UP000759131"/>
    </source>
</evidence>
<feature type="non-terminal residue" evidence="2">
    <location>
        <position position="145"/>
    </location>
</feature>
<dbReference type="GO" id="GO:0007099">
    <property type="term" value="P:centriole replication"/>
    <property type="evidence" value="ECO:0007669"/>
    <property type="project" value="InterPro"/>
</dbReference>
<dbReference type="Proteomes" id="UP000759131">
    <property type="component" value="Unassembled WGS sequence"/>
</dbReference>
<feature type="region of interest" description="Disordered" evidence="1">
    <location>
        <begin position="1"/>
        <end position="72"/>
    </location>
</feature>